<dbReference type="InterPro" id="IPR025121">
    <property type="entry name" value="GTPase_HflX_N"/>
</dbReference>
<feature type="compositionally biased region" description="Low complexity" evidence="4">
    <location>
        <begin position="789"/>
        <end position="806"/>
    </location>
</feature>
<dbReference type="PRINTS" id="PR00326">
    <property type="entry name" value="GTP1OBG"/>
</dbReference>
<evidence type="ECO:0000313" key="8">
    <source>
        <dbReference type="WBParaSite" id="scf7180000424373.g12897"/>
    </source>
</evidence>
<dbReference type="InterPro" id="IPR030394">
    <property type="entry name" value="G_HFLX_dom"/>
</dbReference>
<dbReference type="InterPro" id="IPR016491">
    <property type="entry name" value="Septin"/>
</dbReference>
<feature type="compositionally biased region" description="Basic residues" evidence="4">
    <location>
        <begin position="955"/>
        <end position="968"/>
    </location>
</feature>
<keyword evidence="2 3" id="KW-0342">GTP-binding</keyword>
<comment type="similarity">
    <text evidence="3">Belongs to the TRAFAC class TrmE-Era-EngA-EngB-Septin-like GTPase superfamily. Septin GTPase family.</text>
</comment>
<dbReference type="InterPro" id="IPR038217">
    <property type="entry name" value="MRG_C_sf"/>
</dbReference>
<dbReference type="InterPro" id="IPR006073">
    <property type="entry name" value="GTP-bd"/>
</dbReference>
<dbReference type="PROSITE" id="PS51640">
    <property type="entry name" value="MRG"/>
    <property type="match status" value="1"/>
</dbReference>
<dbReference type="Pfam" id="PF00735">
    <property type="entry name" value="Septin"/>
    <property type="match status" value="1"/>
</dbReference>
<reference evidence="8" key="1">
    <citation type="submission" date="2022-11" db="UniProtKB">
        <authorList>
            <consortium name="WormBaseParasite"/>
        </authorList>
    </citation>
    <scope>IDENTIFICATION</scope>
</reference>
<keyword evidence="7" id="KW-1185">Reference proteome</keyword>
<evidence type="ECO:0000256" key="2">
    <source>
        <dbReference type="ARBA" id="ARBA00023134"/>
    </source>
</evidence>
<evidence type="ECO:0000259" key="5">
    <source>
        <dbReference type="PROSITE" id="PS51705"/>
    </source>
</evidence>
<accession>A0A915PDF6</accession>
<dbReference type="PANTHER" id="PTHR18884">
    <property type="entry name" value="SEPTIN"/>
    <property type="match status" value="1"/>
</dbReference>
<dbReference type="GO" id="GO:0005525">
    <property type="term" value="F:GTP binding"/>
    <property type="evidence" value="ECO:0007669"/>
    <property type="project" value="UniProtKB-KW"/>
</dbReference>
<dbReference type="PROSITE" id="PS51705">
    <property type="entry name" value="G_HFLX"/>
    <property type="match status" value="1"/>
</dbReference>
<dbReference type="Proteomes" id="UP000887560">
    <property type="component" value="Unplaced"/>
</dbReference>
<evidence type="ECO:0000313" key="7">
    <source>
        <dbReference type="Proteomes" id="UP000887560"/>
    </source>
</evidence>
<name>A0A915PDF6_9BILA</name>
<dbReference type="Pfam" id="PF05712">
    <property type="entry name" value="MRG"/>
    <property type="match status" value="1"/>
</dbReference>
<feature type="domain" description="Hflx-type G" evidence="5">
    <location>
        <begin position="1427"/>
        <end position="1532"/>
    </location>
</feature>
<feature type="region of interest" description="Disordered" evidence="4">
    <location>
        <begin position="789"/>
        <end position="810"/>
    </location>
</feature>
<dbReference type="InterPro" id="IPR027417">
    <property type="entry name" value="P-loop_NTPase"/>
</dbReference>
<evidence type="ECO:0000256" key="1">
    <source>
        <dbReference type="ARBA" id="ARBA00022741"/>
    </source>
</evidence>
<dbReference type="InterPro" id="IPR016197">
    <property type="entry name" value="Chromo-like_dom_sf"/>
</dbReference>
<feature type="compositionally biased region" description="Low complexity" evidence="4">
    <location>
        <begin position="17"/>
        <end position="33"/>
    </location>
</feature>
<dbReference type="PROSITE" id="PS51719">
    <property type="entry name" value="G_SEPTIN"/>
    <property type="match status" value="1"/>
</dbReference>
<evidence type="ECO:0000256" key="4">
    <source>
        <dbReference type="SAM" id="MobiDB-lite"/>
    </source>
</evidence>
<evidence type="ECO:0000259" key="6">
    <source>
        <dbReference type="PROSITE" id="PS51719"/>
    </source>
</evidence>
<feature type="region of interest" description="Disordered" evidence="4">
    <location>
        <begin position="1"/>
        <end position="39"/>
    </location>
</feature>
<organism evidence="7 8">
    <name type="scientific">Meloidogyne floridensis</name>
    <dbReference type="NCBI Taxonomy" id="298350"/>
    <lineage>
        <taxon>Eukaryota</taxon>
        <taxon>Metazoa</taxon>
        <taxon>Ecdysozoa</taxon>
        <taxon>Nematoda</taxon>
        <taxon>Chromadorea</taxon>
        <taxon>Rhabditida</taxon>
        <taxon>Tylenchina</taxon>
        <taxon>Tylenchomorpha</taxon>
        <taxon>Tylenchoidea</taxon>
        <taxon>Meloidogynidae</taxon>
        <taxon>Meloidogyninae</taxon>
        <taxon>Meloidogyne</taxon>
    </lineage>
</organism>
<feature type="compositionally biased region" description="Polar residues" evidence="4">
    <location>
        <begin position="155"/>
        <end position="168"/>
    </location>
</feature>
<proteinExistence type="inferred from homology"/>
<dbReference type="WBParaSite" id="scf7180000424373.g12897">
    <property type="protein sequence ID" value="scf7180000424373.g12897"/>
    <property type="gene ID" value="scf7180000424373.g12897"/>
</dbReference>
<feature type="compositionally biased region" description="Low complexity" evidence="4">
    <location>
        <begin position="997"/>
        <end position="1013"/>
    </location>
</feature>
<feature type="compositionally biased region" description="Basic and acidic residues" evidence="4">
    <location>
        <begin position="940"/>
        <end position="954"/>
    </location>
</feature>
<dbReference type="Gene3D" id="2.30.30.140">
    <property type="match status" value="1"/>
</dbReference>
<dbReference type="InterPro" id="IPR042108">
    <property type="entry name" value="GTPase_HflX_N_sf"/>
</dbReference>
<dbReference type="InterPro" id="IPR030379">
    <property type="entry name" value="G_SEPTIN_dom"/>
</dbReference>
<keyword evidence="1 3" id="KW-0547">Nucleotide-binding</keyword>
<dbReference type="SUPFAM" id="SSF52540">
    <property type="entry name" value="P-loop containing nucleoside triphosphate hydrolases"/>
    <property type="match status" value="2"/>
</dbReference>
<dbReference type="Pfam" id="PF22732">
    <property type="entry name" value="MSL3_chromo-like"/>
    <property type="match status" value="1"/>
</dbReference>
<feature type="region of interest" description="Disordered" evidence="4">
    <location>
        <begin position="132"/>
        <end position="189"/>
    </location>
</feature>
<dbReference type="Gene3D" id="1.10.274.30">
    <property type="entry name" value="MRG domain"/>
    <property type="match status" value="1"/>
</dbReference>
<sequence length="1652" mass="187905">MPSVSTKSGSSKRKHTATTNSDLNTSTSSATTTPKNVELTEKALADSTTSTDGHPVHEVTKKWNVGDKVLCRYMNAENIYYEAKIMSLKTKEGETAYAVHYPGWSSRHDEVIPHSKALLRFKDYTQEDAEKAKDEIKRAQQATSKKRKTADKRSSGISTADDSRSSTPGVGDTSAKRKTAAIRRPLAADVHERRKEMPQIVLPDALRRILIDDENLINKSCFLPKLPARITAFDIVQKYRETVNPRGVSPREFYIENSNVSNALLNPTAENLEHSALGLLDYFEQAIGTILLYKFERPMFNDLYESLNKERAEEGENNEEGNGDALNKDKEEQQQRICFAKQFGLPHLLRMFVRFTDMLGYTDWSERSLEAIIRHAQDFVMFLNKNHQEFFSVDEDYVLASADYHKRQSGLGKSTFLNTLFMAELLDRKHEESSKIKSTVSIESKTFRLTENDVKLKLTVVDTPGFGDFIDNSKCWEPIVKYIDDRFADYLAEETKIDRSARIEDKRVHLCIYFIPPTGHGLKQLDITFMQALQDRVNIVPVIAKADTLTPTELGDFKHQIMEDMRKNNISLYKPPDFDYEQQQLDVNGWMVSSTNGRAQSQHNAGNSAQPGSSKRFPFAIIGSTHVKEILVGGEQRATKQRVRVREYPWGIVQVDNLGHNDFVALRDMIRNNLIDLIEVTKSVHYENYRMHNLPQSVLDADPCSQLEKEIFTRQIEAENALRKKEDLFHEDVAIREQRLKERTLAIDATMENNRKALEEKHSFLAKLKQEIADAKKLSTIALEEDNLSSNISNNNNSSNVNSRKNTLPPDLPASLAKPAKIPRLNSSIAPLPVVNNNDINLCKGISQQNLESSPSFFTTKPSSKLGLVLHKAEVEGRDYQQKITPKQQQTNETVNNVAQCSFIEKFVRNQDVIAVKWQERNQDREIRDDLTRKIQERDKQIRDRKISAEEKENRKAKKEKRALKKTNKNSADVKREAPDITIINLDSTSNLITPNEGNNNILEGNNNNNSSNTSRKNILSTDLPASIAKPAKIPRLNPSIAPLPAVVNTNIYPSKGIHQQDLESSPSFFTTKPSSKLGLVLYKAEVEGRNYQQKITLQLQQTNDTQSSIGENFVSNKDGSSSVKRYEYNQDRELREDITRKIQERDKQIRDRTESRSGEKFISQRCFSTVKIREIRPQPEIKKLLTQEELEEQQFTELKLALGMLNGNKVFGSEQILLVHPHVRWGSGSAPKNATPELQVEEAQTLCQTIPGFKVVSSIIVNTDYNVRSKLIWGSGRLDAIIRHRQQYNVTALMINIDSLSPLQLRELTNYFGLPIYDRLTIVLSIFKIFAKTKEAKLQIALAEIPFIRSHIRFLNKSGEHLSDNKTLISSSAPMFPTIERLEGTKQLEFLRLREHKIRKQINNSIELTKRELLENKEKLGPGKTPVIGIIGYTNSGKTTFIKRLTDSSTLLGENRLFATLDSTTHLSTLPSSIKVIFADTIGFISNLPIKLLASFSATLQHVESADLLIHIMDLSHPDLLAQRDNVLETLHNLKINQNLINNIINVGNKLDKCDAERKEKLKEWGIFTSENYNNLFAISCLKILSGASIRRLRLPNNSKLSQRLYKEGYVGIPSECGQYLFFDLLMNNEQFAKFHASTGLRLKKREERER</sequence>
<dbReference type="CDD" id="cd01850">
    <property type="entry name" value="CDC_Septin"/>
    <property type="match status" value="1"/>
</dbReference>
<dbReference type="Gene3D" id="3.40.50.11060">
    <property type="entry name" value="GTPase HflX, N-terminal domain"/>
    <property type="match status" value="1"/>
</dbReference>
<feature type="region of interest" description="Disordered" evidence="4">
    <location>
        <begin position="997"/>
        <end position="1018"/>
    </location>
</feature>
<dbReference type="InterPro" id="IPR026541">
    <property type="entry name" value="MRG_dom"/>
</dbReference>
<dbReference type="InterPro" id="IPR053820">
    <property type="entry name" value="MSL3_chromo-like"/>
</dbReference>
<dbReference type="Pfam" id="PF13167">
    <property type="entry name" value="GTP-bdg_N"/>
    <property type="match status" value="1"/>
</dbReference>
<protein>
    <submittedName>
        <fullName evidence="8">Hflx-type G domain-containing protein</fullName>
    </submittedName>
</protein>
<evidence type="ECO:0000256" key="3">
    <source>
        <dbReference type="RuleBase" id="RU004560"/>
    </source>
</evidence>
<feature type="region of interest" description="Disordered" evidence="4">
    <location>
        <begin position="940"/>
        <end position="973"/>
    </location>
</feature>
<dbReference type="SUPFAM" id="SSF54160">
    <property type="entry name" value="Chromo domain-like"/>
    <property type="match status" value="1"/>
</dbReference>
<dbReference type="Pfam" id="PF01926">
    <property type="entry name" value="MMR_HSR1"/>
    <property type="match status" value="1"/>
</dbReference>
<dbReference type="Gene3D" id="3.40.50.300">
    <property type="entry name" value="P-loop containing nucleotide triphosphate hydrolases"/>
    <property type="match status" value="2"/>
</dbReference>
<feature type="domain" description="Septin-type G" evidence="6">
    <location>
        <begin position="397"/>
        <end position="696"/>
    </location>
</feature>